<evidence type="ECO:0000313" key="3">
    <source>
        <dbReference type="Proteomes" id="UP000041254"/>
    </source>
</evidence>
<dbReference type="InParanoid" id="A0A0G4EDY4"/>
<dbReference type="AlphaFoldDB" id="A0A0G4EDY4"/>
<dbReference type="Gene3D" id="3.40.50.150">
    <property type="entry name" value="Vaccinia Virus protein VP39"/>
    <property type="match status" value="1"/>
</dbReference>
<evidence type="ECO:0000256" key="1">
    <source>
        <dbReference type="SAM" id="MobiDB-lite"/>
    </source>
</evidence>
<dbReference type="EMBL" id="CDMY01000176">
    <property type="protein sequence ID" value="CEL93557.1"/>
    <property type="molecule type" value="Genomic_DNA"/>
</dbReference>
<dbReference type="OrthoDB" id="186626at2759"/>
<organism evidence="2 3">
    <name type="scientific">Vitrella brassicaformis (strain CCMP3155)</name>
    <dbReference type="NCBI Taxonomy" id="1169540"/>
    <lineage>
        <taxon>Eukaryota</taxon>
        <taxon>Sar</taxon>
        <taxon>Alveolata</taxon>
        <taxon>Colpodellida</taxon>
        <taxon>Vitrellaceae</taxon>
        <taxon>Vitrella</taxon>
    </lineage>
</organism>
<dbReference type="Pfam" id="PF13578">
    <property type="entry name" value="Methyltransf_24"/>
    <property type="match status" value="1"/>
</dbReference>
<evidence type="ECO:0000313" key="2">
    <source>
        <dbReference type="EMBL" id="CEL93557.1"/>
    </source>
</evidence>
<dbReference type="SUPFAM" id="SSF53335">
    <property type="entry name" value="S-adenosyl-L-methionine-dependent methyltransferases"/>
    <property type="match status" value="1"/>
</dbReference>
<keyword evidence="3" id="KW-1185">Reference proteome</keyword>
<feature type="compositionally biased region" description="Polar residues" evidence="1">
    <location>
        <begin position="49"/>
        <end position="60"/>
    </location>
</feature>
<evidence type="ECO:0008006" key="4">
    <source>
        <dbReference type="Google" id="ProtNLM"/>
    </source>
</evidence>
<sequence>MQDRRLPRGRPKPYSTMMVLLTTIFITIAFIGLYEAQQWAWQQHLVSADDNSNRQPSASDDPQPRQRELAPVAAAPEPPVSVHKTDEPTTSCLPVAVPKRMSLEEKEAIADAFMSVVSTREAFPLLLNYLGMYRIGTGGEIGVYNGEFSDRLLRLSSPKRYHMIEPKAKRFFEVRRELLQGERSFDISWHRNYSQEAASLFDDGYFDFLYVDGSHSHDDVLRDLHLYYPKMRKGAILAGHDFCGKRSKQLVNVGGKKRKIPWCGEYDTLHQDLTRKHATGGRQKRSMSGCAKAVLSFFHGLNITVHFTREDRPALDPLSQDPHSPIPHLNPSWWCLVR</sequence>
<dbReference type="PhylomeDB" id="A0A0G4EDY4"/>
<proteinExistence type="predicted"/>
<dbReference type="VEuPathDB" id="CryptoDB:Vbra_11267"/>
<dbReference type="InterPro" id="IPR029063">
    <property type="entry name" value="SAM-dependent_MTases_sf"/>
</dbReference>
<reference evidence="2 3" key="1">
    <citation type="submission" date="2014-11" db="EMBL/GenBank/DDBJ databases">
        <authorList>
            <person name="Zhu J."/>
            <person name="Qi W."/>
            <person name="Song R."/>
        </authorList>
    </citation>
    <scope>NUCLEOTIDE SEQUENCE [LARGE SCALE GENOMIC DNA]</scope>
</reference>
<gene>
    <name evidence="2" type="ORF">Vbra_11267</name>
</gene>
<feature type="region of interest" description="Disordered" evidence="1">
    <location>
        <begin position="49"/>
        <end position="91"/>
    </location>
</feature>
<protein>
    <recommendedName>
        <fullName evidence="4">Methyltransferase domain-containing protein</fullName>
    </recommendedName>
</protein>
<accession>A0A0G4EDY4</accession>
<name>A0A0G4EDY4_VITBC</name>
<dbReference type="Proteomes" id="UP000041254">
    <property type="component" value="Unassembled WGS sequence"/>
</dbReference>